<evidence type="ECO:0000256" key="1">
    <source>
        <dbReference type="SAM" id="SignalP"/>
    </source>
</evidence>
<gene>
    <name evidence="3" type="ordered locus">Acin_1752</name>
</gene>
<dbReference type="KEGG" id="ain:Acin_1752"/>
<keyword evidence="4" id="KW-1185">Reference proteome</keyword>
<dbReference type="Proteomes" id="UP000007093">
    <property type="component" value="Chromosome"/>
</dbReference>
<protein>
    <submittedName>
        <fullName evidence="3">Carboxymuconolactone decarboxylase</fullName>
    </submittedName>
</protein>
<feature type="signal peptide" evidence="1">
    <location>
        <begin position="1"/>
        <end position="27"/>
    </location>
</feature>
<dbReference type="EMBL" id="CP003058">
    <property type="protein sequence ID" value="AEQ22964.1"/>
    <property type="molecule type" value="Genomic_DNA"/>
</dbReference>
<dbReference type="PATRIC" id="fig|568816.4.peg.1700"/>
<feature type="domain" description="Cupin type-2" evidence="2">
    <location>
        <begin position="80"/>
        <end position="136"/>
    </location>
</feature>
<dbReference type="Pfam" id="PF07883">
    <property type="entry name" value="Cupin_2"/>
    <property type="match status" value="1"/>
</dbReference>
<dbReference type="PANTHER" id="PTHR43698">
    <property type="entry name" value="RIBD C-TERMINAL DOMAIN CONTAINING PROTEIN"/>
    <property type="match status" value="1"/>
</dbReference>
<sequence>MRKNFLKKAGLLSFCAALIMNVGTTFAAPTDVAVVQKALEEEKAAAFPVGVYNARNVDHFTGDSYVAPLSSIGPMAAAVTFYDGARTHWHVHHGSCQILLGTAGEGYYQIWGEKPQKLLPGKSVTIPEGVKHWHGAAPHHTFQHVAVMERKEGVSTEWFEAVVHPDIE</sequence>
<feature type="chain" id="PRO_5003466905" evidence="1">
    <location>
        <begin position="28"/>
        <end position="168"/>
    </location>
</feature>
<organism evidence="3 4">
    <name type="scientific">Acidaminococcus intestini (strain RyC-MR95)</name>
    <dbReference type="NCBI Taxonomy" id="568816"/>
    <lineage>
        <taxon>Bacteria</taxon>
        <taxon>Bacillati</taxon>
        <taxon>Bacillota</taxon>
        <taxon>Negativicutes</taxon>
        <taxon>Acidaminococcales</taxon>
        <taxon>Acidaminococcaceae</taxon>
        <taxon>Acidaminococcus</taxon>
    </lineage>
</organism>
<proteinExistence type="predicted"/>
<reference evidence="3 4" key="1">
    <citation type="journal article" date="2011" name="J. Bacteriol.">
        <title>Complete genome sequence of Acidaminococcus intestini RYC-MR95, a Gram-negative bacterium from the phylum Firmicutes.</title>
        <authorList>
            <person name="D'Auria G."/>
            <person name="Galan J.C."/>
            <person name="Rodriguez-Alcayna M."/>
            <person name="Moya A."/>
            <person name="Baquero F."/>
            <person name="Latorre A."/>
        </authorList>
    </citation>
    <scope>NUCLEOTIDE SEQUENCE [LARGE SCALE GENOMIC DNA]</scope>
    <source>
        <strain evidence="3 4">RyC-MR95</strain>
    </source>
</reference>
<dbReference type="AlphaFoldDB" id="G4Q3G8"/>
<evidence type="ECO:0000259" key="2">
    <source>
        <dbReference type="Pfam" id="PF07883"/>
    </source>
</evidence>
<dbReference type="InParanoid" id="G4Q3G8"/>
<dbReference type="Gene3D" id="2.60.120.10">
    <property type="entry name" value="Jelly Rolls"/>
    <property type="match status" value="1"/>
</dbReference>
<dbReference type="PANTHER" id="PTHR43698:SF1">
    <property type="entry name" value="BLL4564 PROTEIN"/>
    <property type="match status" value="1"/>
</dbReference>
<dbReference type="RefSeq" id="WP_014128800.1">
    <property type="nucleotide sequence ID" value="NC_016077.1"/>
</dbReference>
<dbReference type="eggNOG" id="COG1917">
    <property type="taxonomic scope" value="Bacteria"/>
</dbReference>
<dbReference type="InterPro" id="IPR011051">
    <property type="entry name" value="RmlC_Cupin_sf"/>
</dbReference>
<evidence type="ECO:0000313" key="3">
    <source>
        <dbReference type="EMBL" id="AEQ22964.1"/>
    </source>
</evidence>
<dbReference type="InterPro" id="IPR047263">
    <property type="entry name" value="HNL-like_cupin"/>
</dbReference>
<accession>G4Q3G8</accession>
<dbReference type="STRING" id="568816.Acin_1752"/>
<name>G4Q3G8_ACIIR</name>
<keyword evidence="1" id="KW-0732">Signal</keyword>
<dbReference type="GeneID" id="92879042"/>
<evidence type="ECO:0000313" key="4">
    <source>
        <dbReference type="Proteomes" id="UP000007093"/>
    </source>
</evidence>
<dbReference type="SUPFAM" id="SSF51182">
    <property type="entry name" value="RmlC-like cupins"/>
    <property type="match status" value="1"/>
</dbReference>
<dbReference type="InterPro" id="IPR014710">
    <property type="entry name" value="RmlC-like_jellyroll"/>
</dbReference>
<dbReference type="HOGENOM" id="CLU_072993_2_0_9"/>
<dbReference type="InterPro" id="IPR013096">
    <property type="entry name" value="Cupin_2"/>
</dbReference>
<dbReference type="CDD" id="cd02233">
    <property type="entry name" value="cupin_HNL-like"/>
    <property type="match status" value="1"/>
</dbReference>